<evidence type="ECO:0000259" key="6">
    <source>
        <dbReference type="PROSITE" id="PS50977"/>
    </source>
</evidence>
<keyword evidence="8" id="KW-1185">Reference proteome</keyword>
<dbReference type="PANTHER" id="PTHR30055:SF234">
    <property type="entry name" value="HTH-TYPE TRANSCRIPTIONAL REGULATOR BETI"/>
    <property type="match status" value="1"/>
</dbReference>
<reference evidence="7" key="1">
    <citation type="submission" date="2022-03" db="EMBL/GenBank/DDBJ databases">
        <title>Streptomyces 7R015 and 7R016 isolated from Barleria lupulina in Thailand.</title>
        <authorList>
            <person name="Kanchanasin P."/>
            <person name="Phongsopitanun W."/>
            <person name="Tanasupawat S."/>
        </authorList>
    </citation>
    <scope>NUCLEOTIDE SEQUENCE</scope>
    <source>
        <strain evidence="7">7R015</strain>
    </source>
</reference>
<sequence>MQTRSETTRQTLVRATAELIANGQLSDAGLVNICHRAGVSRGALYHHFPSTAALVAAVYKQARSRVVVLTEEAFEGPAADAPERFLAALGESLRTEEVVRAGMRLAADGSAGPPRLRDDLLKLVRQRISDAHRDTVRPAQKLADLADLAVVVAAGLESLGYSNGVWWDAETARRLWGLLRPLYSPEGGEREWEQGREQERERG</sequence>
<dbReference type="Proteomes" id="UP001165269">
    <property type="component" value="Unassembled WGS sequence"/>
</dbReference>
<protein>
    <submittedName>
        <fullName evidence="7">TetR/AcrR family transcriptional regulator</fullName>
    </submittedName>
</protein>
<evidence type="ECO:0000256" key="4">
    <source>
        <dbReference type="PROSITE-ProRule" id="PRU00335"/>
    </source>
</evidence>
<organism evidence="7 8">
    <name type="scientific">Streptomyces cylindrosporus</name>
    <dbReference type="NCBI Taxonomy" id="2927583"/>
    <lineage>
        <taxon>Bacteria</taxon>
        <taxon>Bacillati</taxon>
        <taxon>Actinomycetota</taxon>
        <taxon>Actinomycetes</taxon>
        <taxon>Kitasatosporales</taxon>
        <taxon>Streptomycetaceae</taxon>
        <taxon>Streptomyces</taxon>
    </lineage>
</organism>
<evidence type="ECO:0000313" key="7">
    <source>
        <dbReference type="EMBL" id="MCI3278704.1"/>
    </source>
</evidence>
<dbReference type="EMBL" id="JALDAY010000020">
    <property type="protein sequence ID" value="MCI3278704.1"/>
    <property type="molecule type" value="Genomic_DNA"/>
</dbReference>
<feature type="domain" description="HTH tetR-type" evidence="6">
    <location>
        <begin position="6"/>
        <end position="66"/>
    </location>
</feature>
<evidence type="ECO:0000256" key="3">
    <source>
        <dbReference type="ARBA" id="ARBA00023163"/>
    </source>
</evidence>
<dbReference type="InterPro" id="IPR001647">
    <property type="entry name" value="HTH_TetR"/>
</dbReference>
<dbReference type="RefSeq" id="WP_242777587.1">
    <property type="nucleotide sequence ID" value="NZ_JALDAY010000020.1"/>
</dbReference>
<dbReference type="PANTHER" id="PTHR30055">
    <property type="entry name" value="HTH-TYPE TRANSCRIPTIONAL REGULATOR RUTR"/>
    <property type="match status" value="1"/>
</dbReference>
<evidence type="ECO:0000256" key="1">
    <source>
        <dbReference type="ARBA" id="ARBA00023015"/>
    </source>
</evidence>
<dbReference type="PRINTS" id="PR00455">
    <property type="entry name" value="HTHTETR"/>
</dbReference>
<evidence type="ECO:0000256" key="5">
    <source>
        <dbReference type="SAM" id="MobiDB-lite"/>
    </source>
</evidence>
<proteinExistence type="predicted"/>
<keyword evidence="2 4" id="KW-0238">DNA-binding</keyword>
<feature type="DNA-binding region" description="H-T-H motif" evidence="4">
    <location>
        <begin position="29"/>
        <end position="48"/>
    </location>
</feature>
<accession>A0ABS9YNA0</accession>
<feature type="compositionally biased region" description="Basic and acidic residues" evidence="5">
    <location>
        <begin position="187"/>
        <end position="203"/>
    </location>
</feature>
<dbReference type="Gene3D" id="1.10.357.10">
    <property type="entry name" value="Tetracycline Repressor, domain 2"/>
    <property type="match status" value="1"/>
</dbReference>
<evidence type="ECO:0000256" key="2">
    <source>
        <dbReference type="ARBA" id="ARBA00023125"/>
    </source>
</evidence>
<dbReference type="Pfam" id="PF00440">
    <property type="entry name" value="TetR_N"/>
    <property type="match status" value="1"/>
</dbReference>
<comment type="caution">
    <text evidence="7">The sequence shown here is derived from an EMBL/GenBank/DDBJ whole genome shotgun (WGS) entry which is preliminary data.</text>
</comment>
<dbReference type="InterPro" id="IPR050109">
    <property type="entry name" value="HTH-type_TetR-like_transc_reg"/>
</dbReference>
<evidence type="ECO:0000313" key="8">
    <source>
        <dbReference type="Proteomes" id="UP001165269"/>
    </source>
</evidence>
<dbReference type="InterPro" id="IPR009057">
    <property type="entry name" value="Homeodomain-like_sf"/>
</dbReference>
<dbReference type="PROSITE" id="PS50977">
    <property type="entry name" value="HTH_TETR_2"/>
    <property type="match status" value="1"/>
</dbReference>
<keyword evidence="1" id="KW-0805">Transcription regulation</keyword>
<keyword evidence="3" id="KW-0804">Transcription</keyword>
<feature type="region of interest" description="Disordered" evidence="5">
    <location>
        <begin position="183"/>
        <end position="203"/>
    </location>
</feature>
<gene>
    <name evidence="7" type="ORF">MQP27_47340</name>
</gene>
<dbReference type="SUPFAM" id="SSF46689">
    <property type="entry name" value="Homeodomain-like"/>
    <property type="match status" value="1"/>
</dbReference>
<name>A0ABS9YNA0_9ACTN</name>